<dbReference type="AlphaFoldDB" id="T1JD61"/>
<keyword evidence="1 10" id="KW-0645">Protease</keyword>
<feature type="binding site" evidence="10">
    <location>
        <position position="113"/>
    </location>
    <ligand>
        <name>Zn(2+)</name>
        <dbReference type="ChEBI" id="CHEBI:29105"/>
        <note>catalytic</note>
    </ligand>
</feature>
<feature type="binding site" evidence="10">
    <location>
        <position position="123"/>
    </location>
    <ligand>
        <name>Zn(2+)</name>
        <dbReference type="ChEBI" id="CHEBI:29105"/>
        <note>catalytic</note>
    </ligand>
</feature>
<keyword evidence="2 10" id="KW-0479">Metal-binding</keyword>
<keyword evidence="7" id="KW-0865">Zymogen</keyword>
<dbReference type="EC" id="3.4.24.-" evidence="11"/>
<keyword evidence="5 10" id="KW-0862">Zinc</keyword>
<keyword evidence="3" id="KW-0732">Signal</keyword>
<evidence type="ECO:0000256" key="10">
    <source>
        <dbReference type="PROSITE-ProRule" id="PRU01211"/>
    </source>
</evidence>
<keyword evidence="8" id="KW-1015">Disulfide bond</keyword>
<dbReference type="PhylomeDB" id="T1JD61"/>
<comment type="cofactor">
    <cofactor evidence="10 11">
        <name>Zn(2+)</name>
        <dbReference type="ChEBI" id="CHEBI:29105"/>
    </cofactor>
    <text evidence="10 11">Binds 1 zinc ion per subunit.</text>
</comment>
<dbReference type="PANTHER" id="PTHR10127:SF780">
    <property type="entry name" value="METALLOENDOPEPTIDASE"/>
    <property type="match status" value="1"/>
</dbReference>
<evidence type="ECO:0000256" key="7">
    <source>
        <dbReference type="ARBA" id="ARBA00023145"/>
    </source>
</evidence>
<evidence type="ECO:0000256" key="2">
    <source>
        <dbReference type="ARBA" id="ARBA00022723"/>
    </source>
</evidence>
<organism evidence="13 14">
    <name type="scientific">Strigamia maritima</name>
    <name type="common">European centipede</name>
    <name type="synonym">Geophilus maritimus</name>
    <dbReference type="NCBI Taxonomy" id="126957"/>
    <lineage>
        <taxon>Eukaryota</taxon>
        <taxon>Metazoa</taxon>
        <taxon>Ecdysozoa</taxon>
        <taxon>Arthropoda</taxon>
        <taxon>Myriapoda</taxon>
        <taxon>Chilopoda</taxon>
        <taxon>Pleurostigmophora</taxon>
        <taxon>Geophilomorpha</taxon>
        <taxon>Linotaeniidae</taxon>
        <taxon>Strigamia</taxon>
    </lineage>
</organism>
<evidence type="ECO:0000256" key="4">
    <source>
        <dbReference type="ARBA" id="ARBA00022801"/>
    </source>
</evidence>
<dbReference type="InterPro" id="IPR034035">
    <property type="entry name" value="Astacin-like_dom"/>
</dbReference>
<dbReference type="InterPro" id="IPR006026">
    <property type="entry name" value="Peptidase_Metallo"/>
</dbReference>
<dbReference type="CDD" id="cd04280">
    <property type="entry name" value="ZnMc_astacin_like"/>
    <property type="match status" value="1"/>
</dbReference>
<dbReference type="GO" id="GO:0008270">
    <property type="term" value="F:zinc ion binding"/>
    <property type="evidence" value="ECO:0007669"/>
    <property type="project" value="UniProtKB-UniRule"/>
</dbReference>
<protein>
    <recommendedName>
        <fullName evidence="11">Metalloendopeptidase</fullName>
        <ecNumber evidence="11">3.4.24.-</ecNumber>
    </recommendedName>
</protein>
<dbReference type="PRINTS" id="PR00480">
    <property type="entry name" value="ASTACIN"/>
</dbReference>
<evidence type="ECO:0000256" key="8">
    <source>
        <dbReference type="ARBA" id="ARBA00023157"/>
    </source>
</evidence>
<name>T1JD61_STRMM</name>
<dbReference type="EMBL" id="JH432098">
    <property type="status" value="NOT_ANNOTATED_CDS"/>
    <property type="molecule type" value="Genomic_DNA"/>
</dbReference>
<keyword evidence="9" id="KW-0325">Glycoprotein</keyword>
<keyword evidence="14" id="KW-1185">Reference proteome</keyword>
<dbReference type="FunFam" id="3.40.390.10:FF:000015">
    <property type="entry name" value="Meprin A subunit"/>
    <property type="match status" value="1"/>
</dbReference>
<dbReference type="Pfam" id="PF01400">
    <property type="entry name" value="Astacin"/>
    <property type="match status" value="1"/>
</dbReference>
<dbReference type="SUPFAM" id="SSF55486">
    <property type="entry name" value="Metalloproteases ('zincins'), catalytic domain"/>
    <property type="match status" value="1"/>
</dbReference>
<dbReference type="PROSITE" id="PS51864">
    <property type="entry name" value="ASTACIN"/>
    <property type="match status" value="1"/>
</dbReference>
<reference evidence="14" key="1">
    <citation type="submission" date="2011-05" db="EMBL/GenBank/DDBJ databases">
        <authorList>
            <person name="Richards S.R."/>
            <person name="Qu J."/>
            <person name="Jiang H."/>
            <person name="Jhangiani S.N."/>
            <person name="Agravi P."/>
            <person name="Goodspeed R."/>
            <person name="Gross S."/>
            <person name="Mandapat C."/>
            <person name="Jackson L."/>
            <person name="Mathew T."/>
            <person name="Pu L."/>
            <person name="Thornton R."/>
            <person name="Saada N."/>
            <person name="Wilczek-Boney K.B."/>
            <person name="Lee S."/>
            <person name="Kovar C."/>
            <person name="Wu Y."/>
            <person name="Scherer S.E."/>
            <person name="Worley K.C."/>
            <person name="Muzny D.M."/>
            <person name="Gibbs R."/>
        </authorList>
    </citation>
    <scope>NUCLEOTIDE SEQUENCE</scope>
    <source>
        <strain evidence="14">Brora</strain>
    </source>
</reference>
<sequence>PANPIWTTELHRQTVDEYYFQDRNAITSKHKLWPKGRIPYVIDKTISNLLPLINKAIEHYSNNTCISFVPRSKETDYVNLTKSGGCWSSVGRQKGQQIVSLDRGCGYLGTIIHEMMHAVGFWHEQNRPDRDDYVTINYNNILPGQEHNFIKFKIKSVNLLNAEYDYKSVMHYGEYSFSKDGKKPTIIAKQKGQRIGDVWEKTELSQTIATIASVCNSGSFAPFINWVYLHFADITTLPNTNLVTLQLT</sequence>
<evidence type="ECO:0000313" key="13">
    <source>
        <dbReference type="EnsemblMetazoa" id="SMAR011736-PA"/>
    </source>
</evidence>
<dbReference type="InterPro" id="IPR024079">
    <property type="entry name" value="MetalloPept_cat_dom_sf"/>
</dbReference>
<feature type="active site" evidence="10">
    <location>
        <position position="114"/>
    </location>
</feature>
<keyword evidence="4 10" id="KW-0378">Hydrolase</keyword>
<comment type="caution">
    <text evidence="10">Lacks conserved residue(s) required for the propagation of feature annotation.</text>
</comment>
<dbReference type="PANTHER" id="PTHR10127">
    <property type="entry name" value="DISCOIDIN, CUB, EGF, LAMININ , AND ZINC METALLOPROTEASE DOMAIN CONTAINING"/>
    <property type="match status" value="1"/>
</dbReference>
<proteinExistence type="predicted"/>
<accession>T1JD61</accession>
<dbReference type="Proteomes" id="UP000014500">
    <property type="component" value="Unassembled WGS sequence"/>
</dbReference>
<evidence type="ECO:0000256" key="9">
    <source>
        <dbReference type="ARBA" id="ARBA00023180"/>
    </source>
</evidence>
<feature type="domain" description="Peptidase M12A" evidence="12">
    <location>
        <begin position="24"/>
        <end position="248"/>
    </location>
</feature>
<evidence type="ECO:0000256" key="3">
    <source>
        <dbReference type="ARBA" id="ARBA00022729"/>
    </source>
</evidence>
<evidence type="ECO:0000256" key="6">
    <source>
        <dbReference type="ARBA" id="ARBA00023049"/>
    </source>
</evidence>
<keyword evidence="6 10" id="KW-0482">Metalloprotease</keyword>
<dbReference type="SMART" id="SM00235">
    <property type="entry name" value="ZnMc"/>
    <property type="match status" value="1"/>
</dbReference>
<dbReference type="GO" id="GO:0006508">
    <property type="term" value="P:proteolysis"/>
    <property type="evidence" value="ECO:0007669"/>
    <property type="project" value="UniProtKB-KW"/>
</dbReference>
<dbReference type="Gene3D" id="3.40.390.10">
    <property type="entry name" value="Collagenase (Catalytic Domain)"/>
    <property type="match status" value="1"/>
</dbReference>
<dbReference type="EnsemblMetazoa" id="SMAR011736-RA">
    <property type="protein sequence ID" value="SMAR011736-PA"/>
    <property type="gene ID" value="SMAR011736"/>
</dbReference>
<evidence type="ECO:0000256" key="1">
    <source>
        <dbReference type="ARBA" id="ARBA00022670"/>
    </source>
</evidence>
<dbReference type="eggNOG" id="KOG3714">
    <property type="taxonomic scope" value="Eukaryota"/>
</dbReference>
<evidence type="ECO:0000259" key="12">
    <source>
        <dbReference type="PROSITE" id="PS51864"/>
    </source>
</evidence>
<evidence type="ECO:0000256" key="5">
    <source>
        <dbReference type="ARBA" id="ARBA00022833"/>
    </source>
</evidence>
<evidence type="ECO:0000256" key="11">
    <source>
        <dbReference type="RuleBase" id="RU361183"/>
    </source>
</evidence>
<evidence type="ECO:0000313" key="14">
    <source>
        <dbReference type="Proteomes" id="UP000014500"/>
    </source>
</evidence>
<reference evidence="13" key="2">
    <citation type="submission" date="2015-02" db="UniProtKB">
        <authorList>
            <consortium name="EnsemblMetazoa"/>
        </authorList>
    </citation>
    <scope>IDENTIFICATION</scope>
</reference>
<feature type="binding site" evidence="10">
    <location>
        <position position="117"/>
    </location>
    <ligand>
        <name>Zn(2+)</name>
        <dbReference type="ChEBI" id="CHEBI:29105"/>
        <note>catalytic</note>
    </ligand>
</feature>
<dbReference type="OMA" id="VYVENIQ"/>
<dbReference type="InterPro" id="IPR001506">
    <property type="entry name" value="Peptidase_M12A"/>
</dbReference>
<dbReference type="HOGENOM" id="CLU_017286_4_0_1"/>
<dbReference type="GO" id="GO:0004222">
    <property type="term" value="F:metalloendopeptidase activity"/>
    <property type="evidence" value="ECO:0007669"/>
    <property type="project" value="UniProtKB-UniRule"/>
</dbReference>
<dbReference type="STRING" id="126957.T1JD61"/>